<dbReference type="SUPFAM" id="SSF53383">
    <property type="entry name" value="PLP-dependent transferases"/>
    <property type="match status" value="1"/>
</dbReference>
<comment type="pathway">
    <text evidence="3">Cofactor biosynthesis; adenosylcobalamin biosynthesis.</text>
</comment>
<dbReference type="InterPro" id="IPR015424">
    <property type="entry name" value="PyrdxlP-dep_Trfase"/>
</dbReference>
<dbReference type="Proteomes" id="UP000199159">
    <property type="component" value="Unassembled WGS sequence"/>
</dbReference>
<evidence type="ECO:0000256" key="7">
    <source>
        <dbReference type="ARBA" id="ARBA00023239"/>
    </source>
</evidence>
<evidence type="ECO:0000256" key="1">
    <source>
        <dbReference type="ARBA" id="ARBA00001933"/>
    </source>
</evidence>
<evidence type="ECO:0000313" key="12">
    <source>
        <dbReference type="Proteomes" id="UP000199159"/>
    </source>
</evidence>
<keyword evidence="12" id="KW-1185">Reference proteome</keyword>
<feature type="domain" description="Aminotransferase class I/classII large" evidence="10">
    <location>
        <begin position="27"/>
        <end position="351"/>
    </location>
</feature>
<dbReference type="InterPro" id="IPR015421">
    <property type="entry name" value="PyrdxlP-dep_Trfase_major"/>
</dbReference>
<comment type="cofactor">
    <cofactor evidence="1">
        <name>pyridoxal 5'-phosphate</name>
        <dbReference type="ChEBI" id="CHEBI:597326"/>
    </cofactor>
</comment>
<sequence length="361" mass="41731">MKWPNHGGQPETIKQLFKLKEDVHIHDFSANLNPLGPPAWLEEEISNQYHTITSYPEPSYLKCSISVAAHESIDPNMLLLTNGGAEAIFLIAKYFENLKAMVVHPTFMEYERACKHYHISVEQIMFEQENEFGLPIQTMCEKLKETDVIFLCRPNNPTGTVINERDLLLLLEEGKKTGTSVVVDEAFVNFLPASVPSLSSWLATYPNLILLRSLTKMYTIPGLRIGYIMANPLIINALRDDQIPWSINSIVDAIVPKLLDDVQFVERTKDWLSEQSQYVYKKLASIDFYHSPSQVNFYLLRDKKQPHRTEELFHFLLQNGILTRHTHNFKGLNGDFLRLAIRSKEENERLLMILQKWRNET</sequence>
<dbReference type="PANTHER" id="PTHR42885">
    <property type="entry name" value="HISTIDINOL-PHOSPHATE AMINOTRANSFERASE-RELATED"/>
    <property type="match status" value="1"/>
</dbReference>
<dbReference type="Gene3D" id="3.40.640.10">
    <property type="entry name" value="Type I PLP-dependent aspartate aminotransferase-like (Major domain)"/>
    <property type="match status" value="1"/>
</dbReference>
<accession>A0A1H0URL1</accession>
<keyword evidence="5" id="KW-0169">Cobalamin biosynthesis</keyword>
<dbReference type="UniPathway" id="UPA00148"/>
<proteinExistence type="predicted"/>
<comment type="function">
    <text evidence="2">Decarboxylates L-threonine-O-3-phosphate to yield (R)-1-amino-2-propanol O-2-phosphate, the precursor for the linkage between the nucleotide loop and the corrin ring in cobalamin.</text>
</comment>
<dbReference type="InterPro" id="IPR005860">
    <property type="entry name" value="CobD"/>
</dbReference>
<dbReference type="InterPro" id="IPR015422">
    <property type="entry name" value="PyrdxlP-dep_Trfase_small"/>
</dbReference>
<dbReference type="InterPro" id="IPR004839">
    <property type="entry name" value="Aminotransferase_I/II_large"/>
</dbReference>
<dbReference type="EMBL" id="FNJU01000005">
    <property type="protein sequence ID" value="SDP68794.1"/>
    <property type="molecule type" value="Genomic_DNA"/>
</dbReference>
<dbReference type="STRING" id="930152.SAMN05216565_105116"/>
<dbReference type="Pfam" id="PF00155">
    <property type="entry name" value="Aminotran_1_2"/>
    <property type="match status" value="1"/>
</dbReference>
<evidence type="ECO:0000256" key="8">
    <source>
        <dbReference type="ARBA" id="ARBA00029996"/>
    </source>
</evidence>
<evidence type="ECO:0000256" key="2">
    <source>
        <dbReference type="ARBA" id="ARBA00003444"/>
    </source>
</evidence>
<organism evidence="11 12">
    <name type="scientific">Litchfieldia salsa</name>
    <dbReference type="NCBI Taxonomy" id="930152"/>
    <lineage>
        <taxon>Bacteria</taxon>
        <taxon>Bacillati</taxon>
        <taxon>Bacillota</taxon>
        <taxon>Bacilli</taxon>
        <taxon>Bacillales</taxon>
        <taxon>Bacillaceae</taxon>
        <taxon>Litchfieldia</taxon>
    </lineage>
</organism>
<dbReference type="PANTHER" id="PTHR42885:SF1">
    <property type="entry name" value="THREONINE-PHOSPHATE DECARBOXYLASE"/>
    <property type="match status" value="1"/>
</dbReference>
<dbReference type="NCBIfam" id="TIGR01140">
    <property type="entry name" value="L_thr_O3P_dcar"/>
    <property type="match status" value="1"/>
</dbReference>
<evidence type="ECO:0000256" key="4">
    <source>
        <dbReference type="ARBA" id="ARBA00012285"/>
    </source>
</evidence>
<dbReference type="AlphaFoldDB" id="A0A1H0URL1"/>
<name>A0A1H0URL1_9BACI</name>
<evidence type="ECO:0000259" key="10">
    <source>
        <dbReference type="Pfam" id="PF00155"/>
    </source>
</evidence>
<keyword evidence="7" id="KW-0456">Lyase</keyword>
<keyword evidence="6" id="KW-0663">Pyridoxal phosphate</keyword>
<dbReference type="OrthoDB" id="9813612at2"/>
<comment type="catalytic activity">
    <reaction evidence="9">
        <text>O-phospho-L-threonine + H(+) = (R)-1-aminopropan-2-yl phosphate + CO2</text>
        <dbReference type="Rhea" id="RHEA:11492"/>
        <dbReference type="ChEBI" id="CHEBI:15378"/>
        <dbReference type="ChEBI" id="CHEBI:16526"/>
        <dbReference type="ChEBI" id="CHEBI:58563"/>
        <dbReference type="ChEBI" id="CHEBI:58675"/>
        <dbReference type="EC" id="4.1.1.81"/>
    </reaction>
</comment>
<evidence type="ECO:0000256" key="6">
    <source>
        <dbReference type="ARBA" id="ARBA00022898"/>
    </source>
</evidence>
<evidence type="ECO:0000256" key="9">
    <source>
        <dbReference type="ARBA" id="ARBA00048531"/>
    </source>
</evidence>
<dbReference type="GO" id="GO:0048472">
    <property type="term" value="F:threonine-phosphate decarboxylase activity"/>
    <property type="evidence" value="ECO:0007669"/>
    <property type="project" value="UniProtKB-EC"/>
</dbReference>
<dbReference type="CDD" id="cd00609">
    <property type="entry name" value="AAT_like"/>
    <property type="match status" value="1"/>
</dbReference>
<dbReference type="EC" id="4.1.1.81" evidence="4"/>
<evidence type="ECO:0000256" key="5">
    <source>
        <dbReference type="ARBA" id="ARBA00022573"/>
    </source>
</evidence>
<protein>
    <recommendedName>
        <fullName evidence="4">threonine-phosphate decarboxylase</fullName>
        <ecNumber evidence="4">4.1.1.81</ecNumber>
    </recommendedName>
    <alternativeName>
        <fullName evidence="8">L-threonine-O-3-phosphate decarboxylase</fullName>
    </alternativeName>
</protein>
<evidence type="ECO:0000313" key="11">
    <source>
        <dbReference type="EMBL" id="SDP68794.1"/>
    </source>
</evidence>
<evidence type="ECO:0000256" key="3">
    <source>
        <dbReference type="ARBA" id="ARBA00004953"/>
    </source>
</evidence>
<dbReference type="Gene3D" id="3.90.1150.10">
    <property type="entry name" value="Aspartate Aminotransferase, domain 1"/>
    <property type="match status" value="1"/>
</dbReference>
<gene>
    <name evidence="11" type="ORF">SAMN05216565_105116</name>
</gene>
<dbReference type="GO" id="GO:0030170">
    <property type="term" value="F:pyridoxal phosphate binding"/>
    <property type="evidence" value="ECO:0007669"/>
    <property type="project" value="InterPro"/>
</dbReference>
<reference evidence="12" key="1">
    <citation type="submission" date="2016-10" db="EMBL/GenBank/DDBJ databases">
        <authorList>
            <person name="Varghese N."/>
            <person name="Submissions S."/>
        </authorList>
    </citation>
    <scope>NUCLEOTIDE SEQUENCE [LARGE SCALE GENOMIC DNA]</scope>
    <source>
        <strain evidence="12">IBRC-M10078</strain>
    </source>
</reference>
<dbReference type="GO" id="GO:0009236">
    <property type="term" value="P:cobalamin biosynthetic process"/>
    <property type="evidence" value="ECO:0007669"/>
    <property type="project" value="UniProtKB-UniPathway"/>
</dbReference>
<dbReference type="RefSeq" id="WP_090854340.1">
    <property type="nucleotide sequence ID" value="NZ_FNJU01000005.1"/>
</dbReference>